<dbReference type="AlphaFoldDB" id="C0PUZ4"/>
<name>C0PUZ4_DROME</name>
<dbReference type="EMBL" id="BT072850">
    <property type="protein sequence ID" value="ACN63472.1"/>
    <property type="molecule type" value="mRNA"/>
</dbReference>
<proteinExistence type="evidence at transcript level"/>
<protein>
    <submittedName>
        <fullName evidence="1">MIP06878p</fullName>
    </submittedName>
</protein>
<accession>C0PUZ4</accession>
<gene>
    <name evidence="1" type="primary">Spn2-RA</name>
</gene>
<reference evidence="1" key="1">
    <citation type="submission" date="2009-03" db="EMBL/GenBank/DDBJ databases">
        <authorList>
            <person name="Carlson J."/>
            <person name="Booth B."/>
            <person name="Frise E."/>
            <person name="Sandler J."/>
            <person name="Wan K."/>
            <person name="Yu C."/>
            <person name="Celniker S."/>
        </authorList>
    </citation>
    <scope>NUCLEOTIDE SEQUENCE</scope>
</reference>
<organism evidence="1">
    <name type="scientific">Drosophila melanogaster</name>
    <name type="common">Fruit fly</name>
    <dbReference type="NCBI Taxonomy" id="7227"/>
    <lineage>
        <taxon>Eukaryota</taxon>
        <taxon>Metazoa</taxon>
        <taxon>Ecdysozoa</taxon>
        <taxon>Arthropoda</taxon>
        <taxon>Hexapoda</taxon>
        <taxon>Insecta</taxon>
        <taxon>Pterygota</taxon>
        <taxon>Neoptera</taxon>
        <taxon>Endopterygota</taxon>
        <taxon>Diptera</taxon>
        <taxon>Brachycera</taxon>
        <taxon>Muscomorpha</taxon>
        <taxon>Ephydroidea</taxon>
        <taxon>Drosophilidae</taxon>
        <taxon>Drosophila</taxon>
        <taxon>Sophophora</taxon>
    </lineage>
</organism>
<evidence type="ECO:0000313" key="1">
    <source>
        <dbReference type="EMBL" id="ACN63472.1"/>
    </source>
</evidence>
<feature type="non-terminal residue" evidence="1">
    <location>
        <position position="1"/>
    </location>
</feature>
<sequence length="55" mass="6210">FKYSINKSGCFKKQTNFCYKNAPTSHSIISAANKAVTWHTSNKSDGHLSITENRF</sequence>